<gene>
    <name evidence="2" type="ORF">LIER_18069</name>
</gene>
<protein>
    <submittedName>
        <fullName evidence="2">Uncharacterized protein</fullName>
    </submittedName>
</protein>
<organism evidence="2 3">
    <name type="scientific">Lithospermum erythrorhizon</name>
    <name type="common">Purple gromwell</name>
    <name type="synonym">Lithospermum officinale var. erythrorhizon</name>
    <dbReference type="NCBI Taxonomy" id="34254"/>
    <lineage>
        <taxon>Eukaryota</taxon>
        <taxon>Viridiplantae</taxon>
        <taxon>Streptophyta</taxon>
        <taxon>Embryophyta</taxon>
        <taxon>Tracheophyta</taxon>
        <taxon>Spermatophyta</taxon>
        <taxon>Magnoliopsida</taxon>
        <taxon>eudicotyledons</taxon>
        <taxon>Gunneridae</taxon>
        <taxon>Pentapetalae</taxon>
        <taxon>asterids</taxon>
        <taxon>lamiids</taxon>
        <taxon>Boraginales</taxon>
        <taxon>Boraginaceae</taxon>
        <taxon>Boraginoideae</taxon>
        <taxon>Lithospermeae</taxon>
        <taxon>Lithospermum</taxon>
    </lineage>
</organism>
<reference evidence="2 3" key="1">
    <citation type="submission" date="2024-01" db="EMBL/GenBank/DDBJ databases">
        <title>The complete chloroplast genome sequence of Lithospermum erythrorhizon: insights into the phylogenetic relationship among Boraginaceae species and the maternal lineages of purple gromwells.</title>
        <authorList>
            <person name="Okada T."/>
            <person name="Watanabe K."/>
        </authorList>
    </citation>
    <scope>NUCLEOTIDE SEQUENCE [LARGE SCALE GENOMIC DNA]</scope>
</reference>
<feature type="region of interest" description="Disordered" evidence="1">
    <location>
        <begin position="31"/>
        <end position="51"/>
    </location>
</feature>
<dbReference type="AlphaFoldDB" id="A0AAV3QDN9"/>
<accession>A0AAV3QDN9</accession>
<comment type="caution">
    <text evidence="2">The sequence shown here is derived from an EMBL/GenBank/DDBJ whole genome shotgun (WGS) entry which is preliminary data.</text>
</comment>
<keyword evidence="3" id="KW-1185">Reference proteome</keyword>
<evidence type="ECO:0000313" key="3">
    <source>
        <dbReference type="Proteomes" id="UP001454036"/>
    </source>
</evidence>
<dbReference type="EMBL" id="BAABME010004291">
    <property type="protein sequence ID" value="GAA0161844.1"/>
    <property type="molecule type" value="Genomic_DNA"/>
</dbReference>
<evidence type="ECO:0000256" key="1">
    <source>
        <dbReference type="SAM" id="MobiDB-lite"/>
    </source>
</evidence>
<feature type="compositionally biased region" description="Polar residues" evidence="1">
    <location>
        <begin position="37"/>
        <end position="47"/>
    </location>
</feature>
<name>A0AAV3QDN9_LITER</name>
<sequence>MQILKWQKGGKKRSNLVDALRNIIGSNEEEGVELVPNQESNANQEGNGNDYVDARSACAQNRAQRNIVSSQQEQQMNTSTITHWNYECNPT</sequence>
<dbReference type="Proteomes" id="UP001454036">
    <property type="component" value="Unassembled WGS sequence"/>
</dbReference>
<evidence type="ECO:0000313" key="2">
    <source>
        <dbReference type="EMBL" id="GAA0161844.1"/>
    </source>
</evidence>
<proteinExistence type="predicted"/>